<organism evidence="1 2">
    <name type="scientific">Rugosimonospora africana</name>
    <dbReference type="NCBI Taxonomy" id="556532"/>
    <lineage>
        <taxon>Bacteria</taxon>
        <taxon>Bacillati</taxon>
        <taxon>Actinomycetota</taxon>
        <taxon>Actinomycetes</taxon>
        <taxon>Micromonosporales</taxon>
        <taxon>Micromonosporaceae</taxon>
        <taxon>Rugosimonospora</taxon>
    </lineage>
</organism>
<protein>
    <submittedName>
        <fullName evidence="1">Uncharacterized protein</fullName>
    </submittedName>
</protein>
<dbReference type="EMBL" id="BONZ01000039">
    <property type="protein sequence ID" value="GIH15959.1"/>
    <property type="molecule type" value="Genomic_DNA"/>
</dbReference>
<evidence type="ECO:0000313" key="2">
    <source>
        <dbReference type="Proteomes" id="UP000642748"/>
    </source>
</evidence>
<comment type="caution">
    <text evidence="1">The sequence shown here is derived from an EMBL/GenBank/DDBJ whole genome shotgun (WGS) entry which is preliminary data.</text>
</comment>
<keyword evidence="2" id="KW-1185">Reference proteome</keyword>
<evidence type="ECO:0000313" key="1">
    <source>
        <dbReference type="EMBL" id="GIH15959.1"/>
    </source>
</evidence>
<proteinExistence type="predicted"/>
<reference evidence="1" key="1">
    <citation type="submission" date="2021-01" db="EMBL/GenBank/DDBJ databases">
        <title>Whole genome shotgun sequence of Rugosimonospora africana NBRC 104875.</title>
        <authorList>
            <person name="Komaki H."/>
            <person name="Tamura T."/>
        </authorList>
    </citation>
    <scope>NUCLEOTIDE SEQUENCE</scope>
    <source>
        <strain evidence="1">NBRC 104875</strain>
    </source>
</reference>
<accession>A0A8J3QT40</accession>
<name>A0A8J3QT40_9ACTN</name>
<sequence>MAAIGSSSSIAFSVSSDADWFAEAGQRRGHWRPYRVVQVVVLRVDGPRRENIAFEAASLADDADAIKDAPMLRPCERALRGDR</sequence>
<dbReference type="AlphaFoldDB" id="A0A8J3QT40"/>
<gene>
    <name evidence="1" type="ORF">Raf01_41310</name>
</gene>
<dbReference type="Proteomes" id="UP000642748">
    <property type="component" value="Unassembled WGS sequence"/>
</dbReference>